<organism evidence="2">
    <name type="scientific">marine sediment metagenome</name>
    <dbReference type="NCBI Taxonomy" id="412755"/>
    <lineage>
        <taxon>unclassified sequences</taxon>
        <taxon>metagenomes</taxon>
        <taxon>ecological metagenomes</taxon>
    </lineage>
</organism>
<reference evidence="2" key="1">
    <citation type="journal article" date="2014" name="Front. Microbiol.">
        <title>High frequency of phylogenetically diverse reductive dehalogenase-homologous genes in deep subseafloor sedimentary metagenomes.</title>
        <authorList>
            <person name="Kawai M."/>
            <person name="Futagami T."/>
            <person name="Toyoda A."/>
            <person name="Takaki Y."/>
            <person name="Nishi S."/>
            <person name="Hori S."/>
            <person name="Arai W."/>
            <person name="Tsubouchi T."/>
            <person name="Morono Y."/>
            <person name="Uchiyama I."/>
            <person name="Ito T."/>
            <person name="Fujiyama A."/>
            <person name="Inagaki F."/>
            <person name="Takami H."/>
        </authorList>
    </citation>
    <scope>NUCLEOTIDE SEQUENCE</scope>
    <source>
        <strain evidence="2">Expedition CK06-06</strain>
    </source>
</reference>
<evidence type="ECO:0008006" key="3">
    <source>
        <dbReference type="Google" id="ProtNLM"/>
    </source>
</evidence>
<sequence>MRKEDNFSDIFSPPGKDLEERKNKISERRLEKVEFDEQYYFKNKPDWLLGLYKKIDDYCLNGIKKGVKRICLKTYIRWTYKGKMFCRIFVYRDNLKVYLRLKYAELENPPAFIRDYTDIGRVTAIEILLSEE</sequence>
<feature type="non-terminal residue" evidence="2">
    <location>
        <position position="132"/>
    </location>
</feature>
<feature type="region of interest" description="Disordered" evidence="1">
    <location>
        <begin position="1"/>
        <end position="20"/>
    </location>
</feature>
<proteinExistence type="predicted"/>
<dbReference type="AlphaFoldDB" id="X1NAW9"/>
<evidence type="ECO:0000256" key="1">
    <source>
        <dbReference type="SAM" id="MobiDB-lite"/>
    </source>
</evidence>
<protein>
    <recommendedName>
        <fullName evidence="3">DUF5655 domain-containing protein</fullName>
    </recommendedName>
</protein>
<evidence type="ECO:0000313" key="2">
    <source>
        <dbReference type="EMBL" id="GAI27336.1"/>
    </source>
</evidence>
<accession>X1NAW9</accession>
<name>X1NAW9_9ZZZZ</name>
<dbReference type="EMBL" id="BARV01023079">
    <property type="protein sequence ID" value="GAI27336.1"/>
    <property type="molecule type" value="Genomic_DNA"/>
</dbReference>
<comment type="caution">
    <text evidence="2">The sequence shown here is derived from an EMBL/GenBank/DDBJ whole genome shotgun (WGS) entry which is preliminary data.</text>
</comment>
<gene>
    <name evidence="2" type="ORF">S06H3_37924</name>
</gene>